<dbReference type="PANTHER" id="PTHR43761:SF1">
    <property type="entry name" value="D-ISOMER SPECIFIC 2-HYDROXYACID DEHYDROGENASE CATALYTIC DOMAIN-CONTAINING PROTEIN-RELATED"/>
    <property type="match status" value="1"/>
</dbReference>
<evidence type="ECO:0000256" key="4">
    <source>
        <dbReference type="RuleBase" id="RU003719"/>
    </source>
</evidence>
<dbReference type="FunFam" id="3.40.50.720:FF:000203">
    <property type="entry name" value="D-3-phosphoglycerate dehydrogenase (SerA)"/>
    <property type="match status" value="1"/>
</dbReference>
<evidence type="ECO:0000313" key="7">
    <source>
        <dbReference type="EMBL" id="CAA9280816.1"/>
    </source>
</evidence>
<dbReference type="InterPro" id="IPR029752">
    <property type="entry name" value="D-isomer_DH_CS1"/>
</dbReference>
<dbReference type="GO" id="GO:0004617">
    <property type="term" value="F:phosphoglycerate dehydrogenase activity"/>
    <property type="evidence" value="ECO:0007669"/>
    <property type="project" value="UniProtKB-EC"/>
</dbReference>
<dbReference type="CDD" id="cd12175">
    <property type="entry name" value="2-Hacid_dh_11"/>
    <property type="match status" value="1"/>
</dbReference>
<dbReference type="AlphaFoldDB" id="A0A6J4JKK0"/>
<dbReference type="EC" id="1.1.1.95" evidence="7"/>
<dbReference type="InterPro" id="IPR029753">
    <property type="entry name" value="D-isomer_DH_CS"/>
</dbReference>
<dbReference type="PANTHER" id="PTHR43761">
    <property type="entry name" value="D-ISOMER SPECIFIC 2-HYDROXYACID DEHYDROGENASE FAMILY PROTEIN (AFU_ORTHOLOGUE AFUA_1G13630)"/>
    <property type="match status" value="1"/>
</dbReference>
<protein>
    <submittedName>
        <fullName evidence="7">D-3-phosphoglycerate dehydrogenase</fullName>
        <ecNumber evidence="7">1.1.1.95</ecNumber>
    </submittedName>
</protein>
<dbReference type="PROSITE" id="PS00671">
    <property type="entry name" value="D_2_HYDROXYACID_DH_3"/>
    <property type="match status" value="1"/>
</dbReference>
<dbReference type="InterPro" id="IPR006139">
    <property type="entry name" value="D-isomer_2_OHA_DH_cat_dom"/>
</dbReference>
<evidence type="ECO:0000256" key="2">
    <source>
        <dbReference type="ARBA" id="ARBA00023002"/>
    </source>
</evidence>
<keyword evidence="3" id="KW-0520">NAD</keyword>
<feature type="domain" description="D-isomer specific 2-hydroxyacid dehydrogenase NAD-binding" evidence="6">
    <location>
        <begin position="108"/>
        <end position="287"/>
    </location>
</feature>
<gene>
    <name evidence="7" type="ORF">AVDCRST_MAG27-3785</name>
</gene>
<dbReference type="Pfam" id="PF02826">
    <property type="entry name" value="2-Hacid_dh_C"/>
    <property type="match status" value="1"/>
</dbReference>
<accession>A0A6J4JKK0</accession>
<evidence type="ECO:0000256" key="3">
    <source>
        <dbReference type="ARBA" id="ARBA00023027"/>
    </source>
</evidence>
<keyword evidence="2 4" id="KW-0560">Oxidoreductase</keyword>
<dbReference type="GO" id="GO:0051287">
    <property type="term" value="F:NAD binding"/>
    <property type="evidence" value="ECO:0007669"/>
    <property type="project" value="InterPro"/>
</dbReference>
<evidence type="ECO:0000256" key="1">
    <source>
        <dbReference type="ARBA" id="ARBA00005854"/>
    </source>
</evidence>
<dbReference type="EMBL" id="CADCTD010000166">
    <property type="protein sequence ID" value="CAA9280816.1"/>
    <property type="molecule type" value="Genomic_DNA"/>
</dbReference>
<dbReference type="InterPro" id="IPR006140">
    <property type="entry name" value="D-isomer_DH_NAD-bd"/>
</dbReference>
<dbReference type="SUPFAM" id="SSF52283">
    <property type="entry name" value="Formate/glycerate dehydrogenase catalytic domain-like"/>
    <property type="match status" value="1"/>
</dbReference>
<sequence>MPPRIVMMDSALSAAGIARELAPPEMELVVAPFGSPAFKAAIAEADFLVGFGNKAIDAGFYPTAPRLKLFQLLSAGYDTVDIAAARAAGIPVCNNGGANSTAVAEHALMLMLATCRRLVWQHENVVAGRWRGNDPSGVKLYELRDKVLGIVGLGAIGRKVARLANAFGMTVHYYDIRRVSEAEEDALGVRFKLLGEVLRNADIVSLHVPLTPGSRHMIGAAELARMKPTAYLINTCRGPVVDEAALVAALEAGTIAGAGLDVFDQEPPASDNPLFRLKNVILTPHFAGPTWDNQQARFRNAFDNCQRVARGENPLWVIPELVQPS</sequence>
<feature type="domain" description="D-isomer specific 2-hydroxyacid dehydrogenase catalytic" evidence="5">
    <location>
        <begin position="38"/>
        <end position="317"/>
    </location>
</feature>
<comment type="similarity">
    <text evidence="1 4">Belongs to the D-isomer specific 2-hydroxyacid dehydrogenase family.</text>
</comment>
<name>A0A6J4JKK0_9PROT</name>
<dbReference type="PROSITE" id="PS00670">
    <property type="entry name" value="D_2_HYDROXYACID_DH_2"/>
    <property type="match status" value="1"/>
</dbReference>
<evidence type="ECO:0000259" key="6">
    <source>
        <dbReference type="Pfam" id="PF02826"/>
    </source>
</evidence>
<reference evidence="7" key="1">
    <citation type="submission" date="2020-02" db="EMBL/GenBank/DDBJ databases">
        <authorList>
            <person name="Meier V. D."/>
        </authorList>
    </citation>
    <scope>NUCLEOTIDE SEQUENCE</scope>
    <source>
        <strain evidence="7">AVDCRST_MAG27</strain>
    </source>
</reference>
<proteinExistence type="inferred from homology"/>
<dbReference type="PROSITE" id="PS00065">
    <property type="entry name" value="D_2_HYDROXYACID_DH_1"/>
    <property type="match status" value="1"/>
</dbReference>
<dbReference type="InterPro" id="IPR036291">
    <property type="entry name" value="NAD(P)-bd_dom_sf"/>
</dbReference>
<dbReference type="Gene3D" id="3.40.50.720">
    <property type="entry name" value="NAD(P)-binding Rossmann-like Domain"/>
    <property type="match status" value="2"/>
</dbReference>
<organism evidence="7">
    <name type="scientific">uncultured Craurococcus sp</name>
    <dbReference type="NCBI Taxonomy" id="1135998"/>
    <lineage>
        <taxon>Bacteria</taxon>
        <taxon>Pseudomonadati</taxon>
        <taxon>Pseudomonadota</taxon>
        <taxon>Alphaproteobacteria</taxon>
        <taxon>Acetobacterales</taxon>
        <taxon>Acetobacteraceae</taxon>
        <taxon>Craurococcus</taxon>
        <taxon>environmental samples</taxon>
    </lineage>
</organism>
<dbReference type="SUPFAM" id="SSF51735">
    <property type="entry name" value="NAD(P)-binding Rossmann-fold domains"/>
    <property type="match status" value="1"/>
</dbReference>
<evidence type="ECO:0000259" key="5">
    <source>
        <dbReference type="Pfam" id="PF00389"/>
    </source>
</evidence>
<dbReference type="Pfam" id="PF00389">
    <property type="entry name" value="2-Hacid_dh"/>
    <property type="match status" value="1"/>
</dbReference>
<dbReference type="InterPro" id="IPR050418">
    <property type="entry name" value="D-iso_2-hydroxyacid_DH_PdxB"/>
</dbReference>